<dbReference type="EMBL" id="AOJI01000002">
    <property type="protein sequence ID" value="EMA70754.1"/>
    <property type="molecule type" value="Genomic_DNA"/>
</dbReference>
<reference evidence="2 3" key="1">
    <citation type="journal article" date="2014" name="PLoS Genet.">
        <title>Phylogenetically driven sequencing of extremely halophilic archaea reveals strategies for static and dynamic osmo-response.</title>
        <authorList>
            <person name="Becker E.A."/>
            <person name="Seitzer P.M."/>
            <person name="Tritt A."/>
            <person name="Larsen D."/>
            <person name="Krusor M."/>
            <person name="Yao A.I."/>
            <person name="Wu D."/>
            <person name="Madern D."/>
            <person name="Eisen J.A."/>
            <person name="Darling A.E."/>
            <person name="Facciotti M.T."/>
        </authorList>
    </citation>
    <scope>NUCLEOTIDE SEQUENCE [LARGE SCALE GENOMIC DNA]</scope>
    <source>
        <strain evidence="2 3">JCM 13560</strain>
    </source>
</reference>
<accession>M0PM72</accession>
<feature type="domain" description="DUF7344" evidence="1">
    <location>
        <begin position="18"/>
        <end position="94"/>
    </location>
</feature>
<comment type="caution">
    <text evidence="2">The sequence shown here is derived from an EMBL/GenBank/DDBJ whole genome shotgun (WGS) entry which is preliminary data.</text>
</comment>
<dbReference type="SUPFAM" id="SSF46785">
    <property type="entry name" value="Winged helix' DNA-binding domain"/>
    <property type="match status" value="1"/>
</dbReference>
<dbReference type="InterPro" id="IPR036388">
    <property type="entry name" value="WH-like_DNA-bd_sf"/>
</dbReference>
<dbReference type="STRING" id="1230454.C461_00657"/>
<dbReference type="Pfam" id="PF24035">
    <property type="entry name" value="DUF7344"/>
    <property type="match status" value="1"/>
</dbReference>
<dbReference type="AlphaFoldDB" id="M0PM72"/>
<dbReference type="Proteomes" id="UP000011575">
    <property type="component" value="Unassembled WGS sequence"/>
</dbReference>
<dbReference type="InterPro" id="IPR055768">
    <property type="entry name" value="DUF7344"/>
</dbReference>
<dbReference type="PATRIC" id="fig|1230454.4.peg.138"/>
<evidence type="ECO:0000313" key="3">
    <source>
        <dbReference type="Proteomes" id="UP000011575"/>
    </source>
</evidence>
<name>M0PM72_9EURY</name>
<proteinExistence type="predicted"/>
<dbReference type="InterPro" id="IPR036390">
    <property type="entry name" value="WH_DNA-bd_sf"/>
</dbReference>
<keyword evidence="3" id="KW-1185">Reference proteome</keyword>
<gene>
    <name evidence="2" type="ORF">C461_00657</name>
</gene>
<sequence>METEDLTSRLAESQFYQALTSPHRRRLLFYLLENEEGTVEDLASVLSGWEATTTGTMQTSADRSAIRVQLLHNHLPRLADAGLIEYDAQAGTVQCEPLHQRVTAIIRQSVEAERLAHSE</sequence>
<dbReference type="Gene3D" id="1.10.10.10">
    <property type="entry name" value="Winged helix-like DNA-binding domain superfamily/Winged helix DNA-binding domain"/>
    <property type="match status" value="1"/>
</dbReference>
<protein>
    <recommendedName>
        <fullName evidence="1">DUF7344 domain-containing protein</fullName>
    </recommendedName>
</protein>
<organism evidence="2 3">
    <name type="scientific">Halorubrum aidingense JCM 13560</name>
    <dbReference type="NCBI Taxonomy" id="1230454"/>
    <lineage>
        <taxon>Archaea</taxon>
        <taxon>Methanobacteriati</taxon>
        <taxon>Methanobacteriota</taxon>
        <taxon>Stenosarchaea group</taxon>
        <taxon>Halobacteria</taxon>
        <taxon>Halobacteriales</taxon>
        <taxon>Haloferacaceae</taxon>
        <taxon>Halorubrum</taxon>
    </lineage>
</organism>
<evidence type="ECO:0000313" key="2">
    <source>
        <dbReference type="EMBL" id="EMA70754.1"/>
    </source>
</evidence>
<evidence type="ECO:0000259" key="1">
    <source>
        <dbReference type="Pfam" id="PF24035"/>
    </source>
</evidence>